<evidence type="ECO:0000256" key="5">
    <source>
        <dbReference type="ARBA" id="ARBA00022989"/>
    </source>
</evidence>
<evidence type="ECO:0000256" key="7">
    <source>
        <dbReference type="ARBA" id="ARBA00023180"/>
    </source>
</evidence>
<evidence type="ECO:0000256" key="6">
    <source>
        <dbReference type="ARBA" id="ARBA00023136"/>
    </source>
</evidence>
<dbReference type="Pfam" id="PF13641">
    <property type="entry name" value="Glyco_tranf_2_3"/>
    <property type="match status" value="1"/>
</dbReference>
<reference evidence="10 11" key="1">
    <citation type="submission" date="2024-09" db="EMBL/GenBank/DDBJ databases">
        <title>T2T genomes of carrot and Alternaria dauci and their utility for understanding host-pathogen interaction during carrot leaf blight disease.</title>
        <authorList>
            <person name="Liu W."/>
            <person name="Xu S."/>
            <person name="Ou C."/>
            <person name="Liu X."/>
            <person name="Zhuang F."/>
            <person name="Deng X.W."/>
        </authorList>
    </citation>
    <scope>NUCLEOTIDE SEQUENCE [LARGE SCALE GENOMIC DNA]</scope>
    <source>
        <strain evidence="10 11">A2016</strain>
    </source>
</reference>
<evidence type="ECO:0000256" key="8">
    <source>
        <dbReference type="SAM" id="MobiDB-lite"/>
    </source>
</evidence>
<keyword evidence="7" id="KW-0325">Glycoprotein</keyword>
<feature type="compositionally biased region" description="Low complexity" evidence="8">
    <location>
        <begin position="475"/>
        <end position="486"/>
    </location>
</feature>
<dbReference type="PANTHER" id="PTHR47844">
    <property type="entry name" value="SYNTHASE CPS1, PUTATIVE (AFU_ORTHOLOGUE AFUA_7G02500)-RELATED"/>
    <property type="match status" value="1"/>
</dbReference>
<dbReference type="InterPro" id="IPR029044">
    <property type="entry name" value="Nucleotide-diphossugar_trans"/>
</dbReference>
<gene>
    <name evidence="10" type="ORF">ACET3X_008812</name>
</gene>
<evidence type="ECO:0000313" key="11">
    <source>
        <dbReference type="Proteomes" id="UP001578633"/>
    </source>
</evidence>
<keyword evidence="11" id="KW-1185">Reference proteome</keyword>
<dbReference type="RefSeq" id="XP_069302889.1">
    <property type="nucleotide sequence ID" value="XM_069455236.1"/>
</dbReference>
<keyword evidence="5 9" id="KW-1133">Transmembrane helix</keyword>
<name>A0ABR3U8K0_9PLEO</name>
<evidence type="ECO:0000256" key="2">
    <source>
        <dbReference type="ARBA" id="ARBA00022676"/>
    </source>
</evidence>
<sequence length="530" mass="61711">MASASFFPSKQVLDTLAPHTIRDLARSLIPLYKLVFWWPTYRFFLRRFYPLTFLFVFLLRYIRVITSLYGTYKYQPTPIPLEPTYHITDVTVIITTTYLMSKTLHHVVRSILNHQKIPRLVIATAGIEAAEQFHAFRTLFPDRRVTVSHRVKASRREQTAQALKQVSTRLVILQDDHAYWPASPRFVASIIAPFEDPKTGAVSADLQAKHHNHPFSFRGFWNFMGMAYLARRSYEYRGTYGIDRGLSTLPGRFGVFRTEIYASPEFLEGYLDSRLPFKREPLNSDDDKFHTRWLIEHDWDVGLQAGPESLMTTELGEWPKFMGQVLRWTRTTWRNNPGQLMNRPTWVRQPFMSYSLLMWFFRQSLVQELSMYFSLHRTLQQMGKSSYFPACLVALTTWIVTFKFVKVSAHFRKYPWDIVYFPAYLLFGHFHSLIKMYALVTCMNASWATAETVNARLGEVVLERVDSDEDEEGATTRTATETTPDAPSKTVSVGKPLSGRVIRKRPGLIARRSCFRKSQRQIQFSQRANL</sequence>
<keyword evidence="3" id="KW-0808">Transferase</keyword>
<dbReference type="Proteomes" id="UP001578633">
    <property type="component" value="Chromosome 9"/>
</dbReference>
<evidence type="ECO:0000256" key="4">
    <source>
        <dbReference type="ARBA" id="ARBA00022692"/>
    </source>
</evidence>
<organism evidence="10 11">
    <name type="scientific">Alternaria dauci</name>
    <dbReference type="NCBI Taxonomy" id="48095"/>
    <lineage>
        <taxon>Eukaryota</taxon>
        <taxon>Fungi</taxon>
        <taxon>Dikarya</taxon>
        <taxon>Ascomycota</taxon>
        <taxon>Pezizomycotina</taxon>
        <taxon>Dothideomycetes</taxon>
        <taxon>Pleosporomycetidae</taxon>
        <taxon>Pleosporales</taxon>
        <taxon>Pleosporineae</taxon>
        <taxon>Pleosporaceae</taxon>
        <taxon>Alternaria</taxon>
        <taxon>Alternaria sect. Porri</taxon>
    </lineage>
</organism>
<evidence type="ECO:0008006" key="12">
    <source>
        <dbReference type="Google" id="ProtNLM"/>
    </source>
</evidence>
<dbReference type="EMBL" id="JBHGVX010000009">
    <property type="protein sequence ID" value="KAL1792305.1"/>
    <property type="molecule type" value="Genomic_DNA"/>
</dbReference>
<keyword evidence="6 9" id="KW-0472">Membrane</keyword>
<evidence type="ECO:0000256" key="9">
    <source>
        <dbReference type="SAM" id="Phobius"/>
    </source>
</evidence>
<feature type="transmembrane region" description="Helical" evidence="9">
    <location>
        <begin position="48"/>
        <end position="72"/>
    </location>
</feature>
<evidence type="ECO:0000256" key="3">
    <source>
        <dbReference type="ARBA" id="ARBA00022679"/>
    </source>
</evidence>
<evidence type="ECO:0000313" key="10">
    <source>
        <dbReference type="EMBL" id="KAL1792305.1"/>
    </source>
</evidence>
<dbReference type="InterPro" id="IPR052427">
    <property type="entry name" value="Glycosyltrans_GT2/GT47"/>
</dbReference>
<feature type="region of interest" description="Disordered" evidence="8">
    <location>
        <begin position="466"/>
        <end position="494"/>
    </location>
</feature>
<accession>A0ABR3U8K0</accession>
<keyword evidence="2" id="KW-0328">Glycosyltransferase</keyword>
<dbReference type="SUPFAM" id="SSF53448">
    <property type="entry name" value="Nucleotide-diphospho-sugar transferases"/>
    <property type="match status" value="1"/>
</dbReference>
<feature type="transmembrane region" description="Helical" evidence="9">
    <location>
        <begin position="387"/>
        <end position="405"/>
    </location>
</feature>
<keyword evidence="4 9" id="KW-0812">Transmembrane</keyword>
<evidence type="ECO:0000256" key="1">
    <source>
        <dbReference type="ARBA" id="ARBA00004370"/>
    </source>
</evidence>
<comment type="subcellular location">
    <subcellularLocation>
        <location evidence="1">Membrane</location>
    </subcellularLocation>
</comment>
<protein>
    <recommendedName>
        <fullName evidence="12">Glycosyltransferase family 2 protein</fullName>
    </recommendedName>
</protein>
<proteinExistence type="predicted"/>
<dbReference type="GeneID" id="96089134"/>
<comment type="caution">
    <text evidence="10">The sequence shown here is derived from an EMBL/GenBank/DDBJ whole genome shotgun (WGS) entry which is preliminary data.</text>
</comment>
<dbReference type="PANTHER" id="PTHR47844:SF1">
    <property type="entry name" value="EXOSTOSIN-LIKE 2"/>
    <property type="match status" value="1"/>
</dbReference>